<organism evidence="1 2">
    <name type="scientific">Rhizobium mongolense subsp. loessense</name>
    <dbReference type="NCBI Taxonomy" id="158890"/>
    <lineage>
        <taxon>Bacteria</taxon>
        <taxon>Pseudomonadati</taxon>
        <taxon>Pseudomonadota</taxon>
        <taxon>Alphaproteobacteria</taxon>
        <taxon>Hyphomicrobiales</taxon>
        <taxon>Rhizobiaceae</taxon>
        <taxon>Rhizobium/Agrobacterium group</taxon>
        <taxon>Rhizobium</taxon>
    </lineage>
</organism>
<protein>
    <submittedName>
        <fullName evidence="1">Uncharacterized protein</fullName>
    </submittedName>
</protein>
<dbReference type="EMBL" id="FMTM01000004">
    <property type="protein sequence ID" value="SCW63011.1"/>
    <property type="molecule type" value="Genomic_DNA"/>
</dbReference>
<proteinExistence type="predicted"/>
<name>A0A1G4S1Y5_9HYPH</name>
<sequence length="58" mass="6243">MHDLNGLAGHAVINVQTATQIASSVKSRRFLQTKPPVMTADQHVSQAFISMQVIVVVA</sequence>
<dbReference type="Proteomes" id="UP000199542">
    <property type="component" value="Unassembled WGS sequence"/>
</dbReference>
<gene>
    <name evidence="1" type="ORF">SAMN02927900_03315</name>
</gene>
<evidence type="ECO:0000313" key="2">
    <source>
        <dbReference type="Proteomes" id="UP000199542"/>
    </source>
</evidence>
<dbReference type="AlphaFoldDB" id="A0A1G4S1Y5"/>
<reference evidence="1 2" key="1">
    <citation type="submission" date="2016-10" db="EMBL/GenBank/DDBJ databases">
        <authorList>
            <person name="de Groot N.N."/>
        </authorList>
    </citation>
    <scope>NUCLEOTIDE SEQUENCE [LARGE SCALE GENOMIC DNA]</scope>
    <source>
        <strain evidence="1 2">CGMCC 1.3401</strain>
    </source>
</reference>
<accession>A0A1G4S1Y5</accession>
<evidence type="ECO:0000313" key="1">
    <source>
        <dbReference type="EMBL" id="SCW63011.1"/>
    </source>
</evidence>